<proteinExistence type="predicted"/>
<dbReference type="GO" id="GO:0016706">
    <property type="term" value="F:2-oxoglutarate-dependent dioxygenase activity"/>
    <property type="evidence" value="ECO:0007669"/>
    <property type="project" value="UniProtKB-ARBA"/>
</dbReference>
<evidence type="ECO:0000313" key="4">
    <source>
        <dbReference type="Proteomes" id="UP000244081"/>
    </source>
</evidence>
<reference evidence="3 4" key="1">
    <citation type="submission" date="2018-04" db="EMBL/GenBank/DDBJ databases">
        <title>Genomic Encyclopedia of Archaeal and Bacterial Type Strains, Phase II (KMG-II): from individual species to whole genera.</title>
        <authorList>
            <person name="Goeker M."/>
        </authorList>
    </citation>
    <scope>NUCLEOTIDE SEQUENCE [LARGE SCALE GENOMIC DNA]</scope>
    <source>
        <strain evidence="3 4">DSM 23382</strain>
    </source>
</reference>
<sequence length="294" mass="32666">MKARRFNATVDGGLTAEMIAAYREDGFLLLEGFVHPVTCDALRERMTALVEQFDPESVSTIFSTSAQSHARDDYFRLSGDKIRFFFETEAFDGEGRLVKNKHAALNKVGHALHDLDPVFSAFSHDKRLDRVARDLGIAEPLLAQSMYIFKPPHIGGEVNCHQDSTFLHTTPQSCTGFWFALEDADDANGGLYGVPGGHKGPLRSRFHYDENDDLIMETLDETPFEPEERHAALNAPKGTLIILHGAVPHKSAPNRSARSRHAYALHVVDGAAVWSSDNWLRRGPDMPMSGFECA</sequence>
<dbReference type="Proteomes" id="UP000244081">
    <property type="component" value="Unassembled WGS sequence"/>
</dbReference>
<evidence type="ECO:0000256" key="1">
    <source>
        <dbReference type="ARBA" id="ARBA00022723"/>
    </source>
</evidence>
<dbReference type="Pfam" id="PF05721">
    <property type="entry name" value="PhyH"/>
    <property type="match status" value="1"/>
</dbReference>
<organism evidence="3 4">
    <name type="scientific">Breoghania corrubedonensis</name>
    <dbReference type="NCBI Taxonomy" id="665038"/>
    <lineage>
        <taxon>Bacteria</taxon>
        <taxon>Pseudomonadati</taxon>
        <taxon>Pseudomonadota</taxon>
        <taxon>Alphaproteobacteria</taxon>
        <taxon>Hyphomicrobiales</taxon>
        <taxon>Stappiaceae</taxon>
        <taxon>Breoghania</taxon>
    </lineage>
</organism>
<dbReference type="PANTHER" id="PTHR20883">
    <property type="entry name" value="PHYTANOYL-COA DIOXYGENASE DOMAIN CONTAINING 1"/>
    <property type="match status" value="1"/>
</dbReference>
<dbReference type="RefSeq" id="WP_107988062.1">
    <property type="nucleotide sequence ID" value="NZ_QAYG01000001.1"/>
</dbReference>
<dbReference type="AlphaFoldDB" id="A0A2T5VFH8"/>
<evidence type="ECO:0000256" key="2">
    <source>
        <dbReference type="ARBA" id="ARBA00023004"/>
    </source>
</evidence>
<dbReference type="PANTHER" id="PTHR20883:SF15">
    <property type="entry name" value="PHYTANOYL-COA DIOXYGENASE DOMAIN-CONTAINING PROTEIN 1"/>
    <property type="match status" value="1"/>
</dbReference>
<dbReference type="Gene3D" id="2.60.120.620">
    <property type="entry name" value="q2cbj1_9rhob like domain"/>
    <property type="match status" value="1"/>
</dbReference>
<accession>A0A2T5VFH8</accession>
<dbReference type="GO" id="GO:0005506">
    <property type="term" value="F:iron ion binding"/>
    <property type="evidence" value="ECO:0007669"/>
    <property type="project" value="UniProtKB-ARBA"/>
</dbReference>
<dbReference type="OrthoDB" id="2553118at2"/>
<gene>
    <name evidence="3" type="ORF">C8N35_101544</name>
</gene>
<keyword evidence="4" id="KW-1185">Reference proteome</keyword>
<dbReference type="SUPFAM" id="SSF51197">
    <property type="entry name" value="Clavaminate synthase-like"/>
    <property type="match status" value="1"/>
</dbReference>
<name>A0A2T5VFH8_9HYPH</name>
<comment type="caution">
    <text evidence="3">The sequence shown here is derived from an EMBL/GenBank/DDBJ whole genome shotgun (WGS) entry which is preliminary data.</text>
</comment>
<evidence type="ECO:0000313" key="3">
    <source>
        <dbReference type="EMBL" id="PTW62500.1"/>
    </source>
</evidence>
<dbReference type="EMBL" id="QAYG01000001">
    <property type="protein sequence ID" value="PTW62500.1"/>
    <property type="molecule type" value="Genomic_DNA"/>
</dbReference>
<dbReference type="InterPro" id="IPR008775">
    <property type="entry name" value="Phytyl_CoA_dOase-like"/>
</dbReference>
<keyword evidence="1" id="KW-0479">Metal-binding</keyword>
<keyword evidence="2" id="KW-0408">Iron</keyword>
<protein>
    <submittedName>
        <fullName evidence="3">Phytanoyl-CoA hydroxylase</fullName>
    </submittedName>
</protein>